<dbReference type="EnsemblFungi" id="MAPG_09288T0">
    <property type="protein sequence ID" value="MAPG_09288T0"/>
    <property type="gene ID" value="MAPG_09288"/>
</dbReference>
<gene>
    <name evidence="2" type="ORF">MAPG_09288</name>
</gene>
<evidence type="ECO:0000313" key="2">
    <source>
        <dbReference type="EMBL" id="KLU90324.1"/>
    </source>
</evidence>
<protein>
    <submittedName>
        <fullName evidence="2 3">Uncharacterized protein</fullName>
    </submittedName>
</protein>
<keyword evidence="4" id="KW-1185">Reference proteome</keyword>
<sequence length="497" mass="56619">MDEALVRSWEASGGVNPQSDSPLYNGRIPAEVRMLIFGHALAEDPRDLAVRYGRDFRIRDNHDFDPDSDIDDDSDPAPTATNPLGLKAFLGRVQCDRPEDTAAWVPTPPLLRLCRRAYMELASSPKHREAWTEMLYESGHGVLPPDEARPRRARFYTQMYWLESSLYPELGRLGQNLLSNLRDLRLTFRHDDWWNMKYNSPLFVDAFARPYRYGRGIYNTLLANPSTQSRGPAFLPADTEGHFSRASRFDYDSSEMAGAPLLFRSRSWALAFTRLPALERLTIDFETTTHRRDEMQALVDWAVRDWVFPMSAPWHVRANQGRAAKPPGFWVDADEVFLSAEGSPVLKSSWRGSGPQYGLYYSCPAKDHPQHLGPVNETGCAECRRRRRRRERDIGPRMLVWTVLWTPRRALPDGTGLVFRDTETDHEPIPEGSVPRFPGELLGWPFNGERLDDDDGRFGRWGFRAPRTAAEIAGMADPGMSQVMGQEIFGPLFADES</sequence>
<dbReference type="EMBL" id="ADBL01002275">
    <property type="status" value="NOT_ANNOTATED_CDS"/>
    <property type="molecule type" value="Genomic_DNA"/>
</dbReference>
<dbReference type="eggNOG" id="ENOG502ST8E">
    <property type="taxonomic scope" value="Eukaryota"/>
</dbReference>
<reference evidence="4" key="2">
    <citation type="submission" date="2010-05" db="EMBL/GenBank/DDBJ databases">
        <title>The genome sequence of Magnaporthe poae strain ATCC 64411.</title>
        <authorList>
            <person name="Ma L.-J."/>
            <person name="Dead R."/>
            <person name="Young S."/>
            <person name="Zeng Q."/>
            <person name="Koehrsen M."/>
            <person name="Alvarado L."/>
            <person name="Berlin A."/>
            <person name="Chapman S.B."/>
            <person name="Chen Z."/>
            <person name="Freedman E."/>
            <person name="Gellesch M."/>
            <person name="Goldberg J."/>
            <person name="Griggs A."/>
            <person name="Gujja S."/>
            <person name="Heilman E.R."/>
            <person name="Heiman D."/>
            <person name="Hepburn T."/>
            <person name="Howarth C."/>
            <person name="Jen D."/>
            <person name="Larson L."/>
            <person name="Mehta T."/>
            <person name="Neiman D."/>
            <person name="Pearson M."/>
            <person name="Roberts A."/>
            <person name="Saif S."/>
            <person name="Shea T."/>
            <person name="Shenoy N."/>
            <person name="Sisk P."/>
            <person name="Stolte C."/>
            <person name="Sykes S."/>
            <person name="Walk T."/>
            <person name="White J."/>
            <person name="Yandava C."/>
            <person name="Haas B."/>
            <person name="Nusbaum C."/>
            <person name="Birren B."/>
        </authorList>
    </citation>
    <scope>NUCLEOTIDE SEQUENCE [LARGE SCALE GENOMIC DNA]</scope>
    <source>
        <strain evidence="4">ATCC 64411 / 73-15</strain>
    </source>
</reference>
<evidence type="ECO:0000313" key="3">
    <source>
        <dbReference type="EnsemblFungi" id="MAPG_09288T0"/>
    </source>
</evidence>
<reference evidence="2" key="3">
    <citation type="submission" date="2011-03" db="EMBL/GenBank/DDBJ databases">
        <title>Annotation of Magnaporthe poae ATCC 64411.</title>
        <authorList>
            <person name="Ma L.-J."/>
            <person name="Dead R."/>
            <person name="Young S.K."/>
            <person name="Zeng Q."/>
            <person name="Gargeya S."/>
            <person name="Fitzgerald M."/>
            <person name="Haas B."/>
            <person name="Abouelleil A."/>
            <person name="Alvarado L."/>
            <person name="Arachchi H.M."/>
            <person name="Berlin A."/>
            <person name="Brown A."/>
            <person name="Chapman S.B."/>
            <person name="Chen Z."/>
            <person name="Dunbar C."/>
            <person name="Freedman E."/>
            <person name="Gearin G."/>
            <person name="Gellesch M."/>
            <person name="Goldberg J."/>
            <person name="Griggs A."/>
            <person name="Gujja S."/>
            <person name="Heiman D."/>
            <person name="Howarth C."/>
            <person name="Larson L."/>
            <person name="Lui A."/>
            <person name="MacDonald P.J.P."/>
            <person name="Mehta T."/>
            <person name="Montmayeur A."/>
            <person name="Murphy C."/>
            <person name="Neiman D."/>
            <person name="Pearson M."/>
            <person name="Priest M."/>
            <person name="Roberts A."/>
            <person name="Saif S."/>
            <person name="Shea T."/>
            <person name="Shenoy N."/>
            <person name="Sisk P."/>
            <person name="Stolte C."/>
            <person name="Sykes S."/>
            <person name="Yandava C."/>
            <person name="Wortman J."/>
            <person name="Nusbaum C."/>
            <person name="Birren B."/>
        </authorList>
    </citation>
    <scope>NUCLEOTIDE SEQUENCE</scope>
    <source>
        <strain evidence="2">ATCC 64411</strain>
    </source>
</reference>
<dbReference type="OrthoDB" id="288942at2759"/>
<evidence type="ECO:0000313" key="4">
    <source>
        <dbReference type="Proteomes" id="UP000011715"/>
    </source>
</evidence>
<reference evidence="3" key="4">
    <citation type="journal article" date="2015" name="G3 (Bethesda)">
        <title>Genome sequences of three phytopathogenic species of the Magnaporthaceae family of fungi.</title>
        <authorList>
            <person name="Okagaki L.H."/>
            <person name="Nunes C.C."/>
            <person name="Sailsbery J."/>
            <person name="Clay B."/>
            <person name="Brown D."/>
            <person name="John T."/>
            <person name="Oh Y."/>
            <person name="Young N."/>
            <person name="Fitzgerald M."/>
            <person name="Haas B.J."/>
            <person name="Zeng Q."/>
            <person name="Young S."/>
            <person name="Adiconis X."/>
            <person name="Fan L."/>
            <person name="Levin J.Z."/>
            <person name="Mitchell T.K."/>
            <person name="Okubara P.A."/>
            <person name="Farman M.L."/>
            <person name="Kohn L.M."/>
            <person name="Birren B."/>
            <person name="Ma L.-J."/>
            <person name="Dean R.A."/>
        </authorList>
    </citation>
    <scope>NUCLEOTIDE SEQUENCE</scope>
    <source>
        <strain evidence="3">ATCC 64411 / 73-15</strain>
    </source>
</reference>
<organism evidence="3 4">
    <name type="scientific">Magnaporthiopsis poae (strain ATCC 64411 / 73-15)</name>
    <name type="common">Kentucky bluegrass fungus</name>
    <name type="synonym">Magnaporthe poae</name>
    <dbReference type="NCBI Taxonomy" id="644358"/>
    <lineage>
        <taxon>Eukaryota</taxon>
        <taxon>Fungi</taxon>
        <taxon>Dikarya</taxon>
        <taxon>Ascomycota</taxon>
        <taxon>Pezizomycotina</taxon>
        <taxon>Sordariomycetes</taxon>
        <taxon>Sordariomycetidae</taxon>
        <taxon>Magnaporthales</taxon>
        <taxon>Magnaporthaceae</taxon>
        <taxon>Magnaporthiopsis</taxon>
    </lineage>
</organism>
<reference evidence="3" key="5">
    <citation type="submission" date="2015-06" db="UniProtKB">
        <authorList>
            <consortium name="EnsemblFungi"/>
        </authorList>
    </citation>
    <scope>IDENTIFICATION</scope>
    <source>
        <strain evidence="3">ATCC 64411</strain>
    </source>
</reference>
<proteinExistence type="predicted"/>
<dbReference type="AlphaFoldDB" id="A0A0C4E9J6"/>
<feature type="region of interest" description="Disordered" evidence="1">
    <location>
        <begin position="62"/>
        <end position="82"/>
    </location>
</feature>
<dbReference type="VEuPathDB" id="FungiDB:MAPG_09288"/>
<dbReference type="Proteomes" id="UP000011715">
    <property type="component" value="Unassembled WGS sequence"/>
</dbReference>
<dbReference type="EMBL" id="GL876974">
    <property type="protein sequence ID" value="KLU90324.1"/>
    <property type="molecule type" value="Genomic_DNA"/>
</dbReference>
<dbReference type="STRING" id="644358.A0A0C4E9J6"/>
<evidence type="ECO:0000256" key="1">
    <source>
        <dbReference type="SAM" id="MobiDB-lite"/>
    </source>
</evidence>
<reference evidence="2" key="1">
    <citation type="submission" date="2010-05" db="EMBL/GenBank/DDBJ databases">
        <title>The Genome Sequence of Magnaporthe poae strain ATCC 64411.</title>
        <authorList>
            <consortium name="The Broad Institute Genome Sequencing Platform"/>
            <consortium name="Broad Institute Genome Sequencing Center for Infectious Disease"/>
            <person name="Ma L.-J."/>
            <person name="Dead R."/>
            <person name="Young S."/>
            <person name="Zeng Q."/>
            <person name="Koehrsen M."/>
            <person name="Alvarado L."/>
            <person name="Berlin A."/>
            <person name="Chapman S.B."/>
            <person name="Chen Z."/>
            <person name="Freedman E."/>
            <person name="Gellesch M."/>
            <person name="Goldberg J."/>
            <person name="Griggs A."/>
            <person name="Gujja S."/>
            <person name="Heilman E.R."/>
            <person name="Heiman D."/>
            <person name="Hepburn T."/>
            <person name="Howarth C."/>
            <person name="Jen D."/>
            <person name="Larson L."/>
            <person name="Mehta T."/>
            <person name="Neiman D."/>
            <person name="Pearson M."/>
            <person name="Roberts A."/>
            <person name="Saif S."/>
            <person name="Shea T."/>
            <person name="Shenoy N."/>
            <person name="Sisk P."/>
            <person name="Stolte C."/>
            <person name="Sykes S."/>
            <person name="Walk T."/>
            <person name="White J."/>
            <person name="Yandava C."/>
            <person name="Haas B."/>
            <person name="Nusbaum C."/>
            <person name="Birren B."/>
        </authorList>
    </citation>
    <scope>NUCLEOTIDE SEQUENCE</scope>
    <source>
        <strain evidence="2">ATCC 64411</strain>
    </source>
</reference>
<name>A0A0C4E9J6_MAGP6</name>
<feature type="compositionally biased region" description="Acidic residues" evidence="1">
    <location>
        <begin position="66"/>
        <end position="75"/>
    </location>
</feature>
<dbReference type="OMA" id="REAWTEM"/>
<accession>A0A0C4E9J6</accession>